<dbReference type="InterPro" id="IPR021109">
    <property type="entry name" value="Peptidase_aspartic_dom_sf"/>
</dbReference>
<feature type="compositionally biased region" description="Polar residues" evidence="1">
    <location>
        <begin position="1"/>
        <end position="12"/>
    </location>
</feature>
<proteinExistence type="predicted"/>
<dbReference type="Gene3D" id="2.40.70.10">
    <property type="entry name" value="Acid Proteases"/>
    <property type="match status" value="1"/>
</dbReference>
<accession>A0A5B6VCW5</accession>
<evidence type="ECO:0000313" key="3">
    <source>
        <dbReference type="Proteomes" id="UP000325315"/>
    </source>
</evidence>
<sequence>MKESSNRISETIGSPDHYKRDCSNRTESNRDQNSKPISTSTRGRRPMNSGAIGVNRSGTKDTTVLSEARAPARAYAIFAHEEASALHVIASTFSIFDVTIYSLVDPGSTHSYICTTLVTEKNLPVESTDYVIKVMNPLGYSVLVDLGYDFPTDLMLLPFNEFGIILGMDWFMVHDVVVNCH</sequence>
<dbReference type="Proteomes" id="UP000325315">
    <property type="component" value="Unassembled WGS sequence"/>
</dbReference>
<keyword evidence="3" id="KW-1185">Reference proteome</keyword>
<dbReference type="CDD" id="cd00303">
    <property type="entry name" value="retropepsin_like"/>
    <property type="match status" value="1"/>
</dbReference>
<protein>
    <submittedName>
        <fullName evidence="2">Gag-Pol polyprotein</fullName>
    </submittedName>
</protein>
<dbReference type="PANTHER" id="PTHR15503:SF45">
    <property type="entry name" value="RNA-DIRECTED DNA POLYMERASE HOMOLOG"/>
    <property type="match status" value="1"/>
</dbReference>
<dbReference type="EMBL" id="SMMG02000007">
    <property type="protein sequence ID" value="KAA3466881.1"/>
    <property type="molecule type" value="Genomic_DNA"/>
</dbReference>
<comment type="caution">
    <text evidence="2">The sequence shown here is derived from an EMBL/GenBank/DDBJ whole genome shotgun (WGS) entry which is preliminary data.</text>
</comment>
<evidence type="ECO:0000256" key="1">
    <source>
        <dbReference type="SAM" id="MobiDB-lite"/>
    </source>
</evidence>
<name>A0A5B6VCW5_9ROSI</name>
<evidence type="ECO:0000313" key="2">
    <source>
        <dbReference type="EMBL" id="KAA3466881.1"/>
    </source>
</evidence>
<organism evidence="2 3">
    <name type="scientific">Gossypium australe</name>
    <dbReference type="NCBI Taxonomy" id="47621"/>
    <lineage>
        <taxon>Eukaryota</taxon>
        <taxon>Viridiplantae</taxon>
        <taxon>Streptophyta</taxon>
        <taxon>Embryophyta</taxon>
        <taxon>Tracheophyta</taxon>
        <taxon>Spermatophyta</taxon>
        <taxon>Magnoliopsida</taxon>
        <taxon>eudicotyledons</taxon>
        <taxon>Gunneridae</taxon>
        <taxon>Pentapetalae</taxon>
        <taxon>rosids</taxon>
        <taxon>malvids</taxon>
        <taxon>Malvales</taxon>
        <taxon>Malvaceae</taxon>
        <taxon>Malvoideae</taxon>
        <taxon>Gossypium</taxon>
    </lineage>
</organism>
<feature type="region of interest" description="Disordered" evidence="1">
    <location>
        <begin position="1"/>
        <end position="62"/>
    </location>
</feature>
<dbReference type="Pfam" id="PF08284">
    <property type="entry name" value="RVP_2"/>
    <property type="match status" value="1"/>
</dbReference>
<dbReference type="OrthoDB" id="786726at2759"/>
<reference evidence="3" key="1">
    <citation type="journal article" date="2019" name="Plant Biotechnol. J.">
        <title>Genome sequencing of the Australian wild diploid species Gossypium australe highlights disease resistance and delayed gland morphogenesis.</title>
        <authorList>
            <person name="Cai Y."/>
            <person name="Cai X."/>
            <person name="Wang Q."/>
            <person name="Wang P."/>
            <person name="Zhang Y."/>
            <person name="Cai C."/>
            <person name="Xu Y."/>
            <person name="Wang K."/>
            <person name="Zhou Z."/>
            <person name="Wang C."/>
            <person name="Geng S."/>
            <person name="Li B."/>
            <person name="Dong Q."/>
            <person name="Hou Y."/>
            <person name="Wang H."/>
            <person name="Ai P."/>
            <person name="Liu Z."/>
            <person name="Yi F."/>
            <person name="Sun M."/>
            <person name="An G."/>
            <person name="Cheng J."/>
            <person name="Zhang Y."/>
            <person name="Shi Q."/>
            <person name="Xie Y."/>
            <person name="Shi X."/>
            <person name="Chang Y."/>
            <person name="Huang F."/>
            <person name="Chen Y."/>
            <person name="Hong S."/>
            <person name="Mi L."/>
            <person name="Sun Q."/>
            <person name="Zhang L."/>
            <person name="Zhou B."/>
            <person name="Peng R."/>
            <person name="Zhang X."/>
            <person name="Liu F."/>
        </authorList>
    </citation>
    <scope>NUCLEOTIDE SEQUENCE [LARGE SCALE GENOMIC DNA]</scope>
    <source>
        <strain evidence="3">cv. PA1801</strain>
    </source>
</reference>
<feature type="compositionally biased region" description="Basic and acidic residues" evidence="1">
    <location>
        <begin position="16"/>
        <end position="33"/>
    </location>
</feature>
<dbReference type="InterPro" id="IPR032567">
    <property type="entry name" value="RTL1-rel"/>
</dbReference>
<dbReference type="PANTHER" id="PTHR15503">
    <property type="entry name" value="LDOC1 RELATED"/>
    <property type="match status" value="1"/>
</dbReference>
<dbReference type="AlphaFoldDB" id="A0A5B6VCW5"/>
<gene>
    <name evidence="2" type="ORF">EPI10_001942</name>
</gene>